<proteinExistence type="predicted"/>
<evidence type="ECO:0000313" key="2">
    <source>
        <dbReference type="EMBL" id="SUX11199.1"/>
    </source>
</evidence>
<dbReference type="InterPro" id="IPR029787">
    <property type="entry name" value="Nucleotide_cyclase"/>
</dbReference>
<feature type="domain" description="GGDEF" evidence="1">
    <location>
        <begin position="174"/>
        <end position="315"/>
    </location>
</feature>
<dbReference type="InterPro" id="IPR000160">
    <property type="entry name" value="GGDEF_dom"/>
</dbReference>
<dbReference type="InterPro" id="IPR043128">
    <property type="entry name" value="Rev_trsase/Diguanyl_cyclase"/>
</dbReference>
<dbReference type="EMBL" id="UFVD01000001">
    <property type="protein sequence ID" value="SUX11199.1"/>
    <property type="molecule type" value="Genomic_DNA"/>
</dbReference>
<dbReference type="SUPFAM" id="SSF55073">
    <property type="entry name" value="Nucleotide cyclase"/>
    <property type="match status" value="1"/>
</dbReference>
<dbReference type="STRING" id="32024.GCA_000788295_01556"/>
<keyword evidence="3" id="KW-1185">Reference proteome</keyword>
<protein>
    <submittedName>
        <fullName evidence="2">Diguanylate cyclase</fullName>
    </submittedName>
</protein>
<evidence type="ECO:0000259" key="1">
    <source>
        <dbReference type="Pfam" id="PF00990"/>
    </source>
</evidence>
<gene>
    <name evidence="2" type="ORF">NCTC12475_01415</name>
</gene>
<dbReference type="Gene3D" id="3.30.70.270">
    <property type="match status" value="1"/>
</dbReference>
<evidence type="ECO:0000313" key="3">
    <source>
        <dbReference type="Proteomes" id="UP000254920"/>
    </source>
</evidence>
<dbReference type="AlphaFoldDB" id="A0A381DKJ2"/>
<name>A0A381DKJ2_9BACT</name>
<dbReference type="GeneID" id="93090063"/>
<dbReference type="RefSeq" id="WP_089181960.1">
    <property type="nucleotide sequence ID" value="NZ_CP043427.1"/>
</dbReference>
<dbReference type="OrthoDB" id="5372407at2"/>
<dbReference type="NCBIfam" id="TIGR00254">
    <property type="entry name" value="GGDEF"/>
    <property type="match status" value="1"/>
</dbReference>
<dbReference type="Proteomes" id="UP000254920">
    <property type="component" value="Unassembled WGS sequence"/>
</dbReference>
<dbReference type="Pfam" id="PF00990">
    <property type="entry name" value="GGDEF"/>
    <property type="match status" value="1"/>
</dbReference>
<sequence>MVKLDNTTSKVDDDIGVESDNIHSFSKNVLDKLTKENIPPTPENFEIYFNQMLDEKPENFKKQMSEFLDFDTMDSNNARIIMENDIKQVFVKIKSMLQAVAVIYKNFSILKNIISKKLSEIETNTNPLAVKNLLLTLDDSIGKLDILLEKHMNILKDGYEEVIKKHRSLEGQSVYDSKFEVFNKNYFTKILETEIGNIRKYKFTSSMVMVKISDKILDKIPSLKEKESIVRNAGKILVQSSRRSDVIAYYEKETFAILLKHTELKSAIQACDRISKLLSSTITFINNMEINILTEISVLSLDVSKTAKENIDILLNGIKECIKENSLYFVIQPDNDNSSQNDPDILEQE</sequence>
<organism evidence="2 3">
    <name type="scientific">Campylobacter sputorum subsp. sputorum</name>
    <dbReference type="NCBI Taxonomy" id="32024"/>
    <lineage>
        <taxon>Bacteria</taxon>
        <taxon>Pseudomonadati</taxon>
        <taxon>Campylobacterota</taxon>
        <taxon>Epsilonproteobacteria</taxon>
        <taxon>Campylobacterales</taxon>
        <taxon>Campylobacteraceae</taxon>
        <taxon>Campylobacter</taxon>
    </lineage>
</organism>
<accession>A0A381DKJ2</accession>
<reference evidence="2 3" key="1">
    <citation type="submission" date="2018-06" db="EMBL/GenBank/DDBJ databases">
        <authorList>
            <consortium name="Pathogen Informatics"/>
            <person name="Doyle S."/>
        </authorList>
    </citation>
    <scope>NUCLEOTIDE SEQUENCE [LARGE SCALE GENOMIC DNA]</scope>
    <source>
        <strain evidence="2 3">NCTC12475</strain>
    </source>
</reference>